<feature type="chain" id="PRO_5043006486" evidence="1">
    <location>
        <begin position="19"/>
        <end position="87"/>
    </location>
</feature>
<protein>
    <submittedName>
        <fullName evidence="2">Uncharacterized protein</fullName>
    </submittedName>
</protein>
<reference evidence="2" key="2">
    <citation type="submission" date="2023-05" db="EMBL/GenBank/DDBJ databases">
        <authorList>
            <consortium name="Lawrence Berkeley National Laboratory"/>
            <person name="Steindorff A."/>
            <person name="Hensen N."/>
            <person name="Bonometti L."/>
            <person name="Westerberg I."/>
            <person name="Brannstrom I.O."/>
            <person name="Guillou S."/>
            <person name="Cros-Aarteil S."/>
            <person name="Calhoun S."/>
            <person name="Haridas S."/>
            <person name="Kuo A."/>
            <person name="Mondo S."/>
            <person name="Pangilinan J."/>
            <person name="Riley R."/>
            <person name="Labutti K."/>
            <person name="Andreopoulos B."/>
            <person name="Lipzen A."/>
            <person name="Chen C."/>
            <person name="Yanf M."/>
            <person name="Daum C."/>
            <person name="Ng V."/>
            <person name="Clum A."/>
            <person name="Ohm R."/>
            <person name="Martin F."/>
            <person name="Silar P."/>
            <person name="Natvig D."/>
            <person name="Lalanne C."/>
            <person name="Gautier V."/>
            <person name="Ament-Velasquez S.L."/>
            <person name="Kruys A."/>
            <person name="Hutchinson M.I."/>
            <person name="Powell A.J."/>
            <person name="Barry K."/>
            <person name="Miller A.N."/>
            <person name="Grigoriev I.V."/>
            <person name="Debuchy R."/>
            <person name="Gladieux P."/>
            <person name="Thoren M.H."/>
            <person name="Johannesson H."/>
        </authorList>
    </citation>
    <scope>NUCLEOTIDE SEQUENCE</scope>
    <source>
        <strain evidence="2">CBS 731.68</strain>
    </source>
</reference>
<gene>
    <name evidence="2" type="ORF">N657DRAFT_694624</name>
</gene>
<keyword evidence="1" id="KW-0732">Signal</keyword>
<accession>A0AAN6YXT5</accession>
<dbReference type="RefSeq" id="XP_062641874.1">
    <property type="nucleotide sequence ID" value="XM_062797297.1"/>
</dbReference>
<dbReference type="AlphaFoldDB" id="A0AAN6YXT5"/>
<dbReference type="Gene3D" id="1.10.1280.10">
    <property type="entry name" value="Di-copper center containing domain from catechol oxidase"/>
    <property type="match status" value="1"/>
</dbReference>
<evidence type="ECO:0000313" key="2">
    <source>
        <dbReference type="EMBL" id="KAK4118101.1"/>
    </source>
</evidence>
<proteinExistence type="predicted"/>
<organism evidence="2 3">
    <name type="scientific">Parathielavia appendiculata</name>
    <dbReference type="NCBI Taxonomy" id="2587402"/>
    <lineage>
        <taxon>Eukaryota</taxon>
        <taxon>Fungi</taxon>
        <taxon>Dikarya</taxon>
        <taxon>Ascomycota</taxon>
        <taxon>Pezizomycotina</taxon>
        <taxon>Sordariomycetes</taxon>
        <taxon>Sordariomycetidae</taxon>
        <taxon>Sordariales</taxon>
        <taxon>Chaetomiaceae</taxon>
        <taxon>Parathielavia</taxon>
    </lineage>
</organism>
<name>A0AAN6YXT5_9PEZI</name>
<dbReference type="SUPFAM" id="SSF48056">
    <property type="entry name" value="Di-copper centre-containing domain"/>
    <property type="match status" value="1"/>
</dbReference>
<keyword evidence="3" id="KW-1185">Reference proteome</keyword>
<reference evidence="2" key="1">
    <citation type="journal article" date="2023" name="Mol. Phylogenet. Evol.">
        <title>Genome-scale phylogeny and comparative genomics of the fungal order Sordariales.</title>
        <authorList>
            <person name="Hensen N."/>
            <person name="Bonometti L."/>
            <person name="Westerberg I."/>
            <person name="Brannstrom I.O."/>
            <person name="Guillou S."/>
            <person name="Cros-Aarteil S."/>
            <person name="Calhoun S."/>
            <person name="Haridas S."/>
            <person name="Kuo A."/>
            <person name="Mondo S."/>
            <person name="Pangilinan J."/>
            <person name="Riley R."/>
            <person name="LaButti K."/>
            <person name="Andreopoulos B."/>
            <person name="Lipzen A."/>
            <person name="Chen C."/>
            <person name="Yan M."/>
            <person name="Daum C."/>
            <person name="Ng V."/>
            <person name="Clum A."/>
            <person name="Steindorff A."/>
            <person name="Ohm R.A."/>
            <person name="Martin F."/>
            <person name="Silar P."/>
            <person name="Natvig D.O."/>
            <person name="Lalanne C."/>
            <person name="Gautier V."/>
            <person name="Ament-Velasquez S.L."/>
            <person name="Kruys A."/>
            <person name="Hutchinson M.I."/>
            <person name="Powell A.J."/>
            <person name="Barry K."/>
            <person name="Miller A.N."/>
            <person name="Grigoriev I.V."/>
            <person name="Debuchy R."/>
            <person name="Gladieux P."/>
            <person name="Hiltunen Thoren M."/>
            <person name="Johannesson H."/>
        </authorList>
    </citation>
    <scope>NUCLEOTIDE SEQUENCE</scope>
    <source>
        <strain evidence="2">CBS 731.68</strain>
    </source>
</reference>
<feature type="signal peptide" evidence="1">
    <location>
        <begin position="1"/>
        <end position="18"/>
    </location>
</feature>
<dbReference type="EMBL" id="MU853284">
    <property type="protein sequence ID" value="KAK4118101.1"/>
    <property type="molecule type" value="Genomic_DNA"/>
</dbReference>
<comment type="caution">
    <text evidence="2">The sequence shown here is derived from an EMBL/GenBank/DDBJ whole genome shotgun (WGS) entry which is preliminary data.</text>
</comment>
<dbReference type="GeneID" id="87834064"/>
<dbReference type="Proteomes" id="UP001302602">
    <property type="component" value="Unassembled WGS sequence"/>
</dbReference>
<evidence type="ECO:0000256" key="1">
    <source>
        <dbReference type="SAM" id="SignalP"/>
    </source>
</evidence>
<sequence>MVQHTALSAIIYAGLVSAGANPQDAVDKLAESSLPKLEEWLIKNPQPGYACKTAAKRKEWSDLSLAERKQYTDAILCLQSKPALTSR</sequence>
<dbReference type="InterPro" id="IPR008922">
    <property type="entry name" value="Di-copper_centre_dom_sf"/>
</dbReference>
<evidence type="ECO:0000313" key="3">
    <source>
        <dbReference type="Proteomes" id="UP001302602"/>
    </source>
</evidence>